<evidence type="ECO:0000313" key="3">
    <source>
        <dbReference type="Proteomes" id="UP000758701"/>
    </source>
</evidence>
<keyword evidence="3" id="KW-1185">Reference proteome</keyword>
<evidence type="ECO:0000313" key="2">
    <source>
        <dbReference type="EMBL" id="MBZ6150132.1"/>
    </source>
</evidence>
<comment type="caution">
    <text evidence="2">The sequence shown here is derived from an EMBL/GenBank/DDBJ whole genome shotgun (WGS) entry which is preliminary data.</text>
</comment>
<protein>
    <submittedName>
        <fullName evidence="2">Uncharacterized protein</fullName>
    </submittedName>
</protein>
<proteinExistence type="predicted"/>
<evidence type="ECO:0000256" key="1">
    <source>
        <dbReference type="SAM" id="MobiDB-lite"/>
    </source>
</evidence>
<name>A0ABS7VXX8_STROV</name>
<accession>A0ABS7VXX8</accession>
<dbReference type="EMBL" id="JAHSTP010000001">
    <property type="protein sequence ID" value="MBZ6150132.1"/>
    <property type="molecule type" value="Genomic_DNA"/>
</dbReference>
<organism evidence="2 3">
    <name type="scientific">Streptomyces olivaceus</name>
    <dbReference type="NCBI Taxonomy" id="47716"/>
    <lineage>
        <taxon>Bacteria</taxon>
        <taxon>Bacillati</taxon>
        <taxon>Actinomycetota</taxon>
        <taxon>Actinomycetes</taxon>
        <taxon>Kitasatosporales</taxon>
        <taxon>Streptomycetaceae</taxon>
        <taxon>Streptomyces</taxon>
    </lineage>
</organism>
<feature type="region of interest" description="Disordered" evidence="1">
    <location>
        <begin position="1"/>
        <end position="25"/>
    </location>
</feature>
<sequence length="96" mass="9674">MVRAGWTSPTCPLFGRSPGPLGGVPPGDGLRHLVEGGAQEGAVRVLREVGDVLLGRVEVRGGRVEGPEPTVVVGQVEVEGRVEPGNAETGVVAGAG</sequence>
<reference evidence="2 3" key="1">
    <citation type="submission" date="2021-06" db="EMBL/GenBank/DDBJ databases">
        <title>Ecological speciation of a Streptomyces species isolated from different habitats and geographic origins.</title>
        <authorList>
            <person name="Wang J."/>
        </authorList>
    </citation>
    <scope>NUCLEOTIDE SEQUENCE [LARGE SCALE GENOMIC DNA]</scope>
    <source>
        <strain evidence="2 3">FXJ8.012</strain>
    </source>
</reference>
<gene>
    <name evidence="2" type="ORF">KVH32_02985</name>
</gene>
<dbReference type="Proteomes" id="UP000758701">
    <property type="component" value="Unassembled WGS sequence"/>
</dbReference>